<dbReference type="SUPFAM" id="SSF55729">
    <property type="entry name" value="Acyl-CoA N-acyltransferases (Nat)"/>
    <property type="match status" value="1"/>
</dbReference>
<dbReference type="Pfam" id="PF13508">
    <property type="entry name" value="Acetyltransf_7"/>
    <property type="match status" value="1"/>
</dbReference>
<dbReference type="InterPro" id="IPR000182">
    <property type="entry name" value="GNAT_dom"/>
</dbReference>
<dbReference type="InterPro" id="IPR016181">
    <property type="entry name" value="Acyl_CoA_acyltransferase"/>
</dbReference>
<proteinExistence type="predicted"/>
<organism evidence="3 4">
    <name type="scientific">Hyphodiscus hymeniophilus</name>
    <dbReference type="NCBI Taxonomy" id="353542"/>
    <lineage>
        <taxon>Eukaryota</taxon>
        <taxon>Fungi</taxon>
        <taxon>Dikarya</taxon>
        <taxon>Ascomycota</taxon>
        <taxon>Pezizomycotina</taxon>
        <taxon>Leotiomycetes</taxon>
        <taxon>Helotiales</taxon>
        <taxon>Hyphodiscaceae</taxon>
        <taxon>Hyphodiscus</taxon>
    </lineage>
</organism>
<dbReference type="Gene3D" id="3.40.630.30">
    <property type="match status" value="1"/>
</dbReference>
<dbReference type="InterPro" id="IPR052523">
    <property type="entry name" value="Trichothecene_AcTrans"/>
</dbReference>
<protein>
    <recommendedName>
        <fullName evidence="2">N-acetyltransferase domain-containing protein</fullName>
    </recommendedName>
</protein>
<dbReference type="AlphaFoldDB" id="A0A9P6VP87"/>
<comment type="caution">
    <text evidence="3">The sequence shown here is derived from an EMBL/GenBank/DDBJ whole genome shotgun (WGS) entry which is preliminary data.</text>
</comment>
<evidence type="ECO:0000313" key="3">
    <source>
        <dbReference type="EMBL" id="KAG0651139.1"/>
    </source>
</evidence>
<dbReference type="Proteomes" id="UP000785200">
    <property type="component" value="Unassembled WGS sequence"/>
</dbReference>
<reference evidence="3" key="1">
    <citation type="submission" date="2019-07" db="EMBL/GenBank/DDBJ databases">
        <title>Hyphodiscus hymeniophilus genome sequencing and assembly.</title>
        <authorList>
            <person name="Kramer G."/>
            <person name="Nodwell J."/>
        </authorList>
    </citation>
    <scope>NUCLEOTIDE SEQUENCE</scope>
    <source>
        <strain evidence="3">ATCC 34498</strain>
    </source>
</reference>
<evidence type="ECO:0000256" key="1">
    <source>
        <dbReference type="SAM" id="Phobius"/>
    </source>
</evidence>
<keyword evidence="1" id="KW-0472">Membrane</keyword>
<keyword evidence="1" id="KW-0812">Transmembrane</keyword>
<dbReference type="OrthoDB" id="410198at2759"/>
<dbReference type="PANTHER" id="PTHR42791">
    <property type="entry name" value="GNAT FAMILY ACETYLTRANSFERASE"/>
    <property type="match status" value="1"/>
</dbReference>
<accession>A0A9P6VP87</accession>
<gene>
    <name evidence="3" type="ORF">D0Z07_2479</name>
</gene>
<dbReference type="PROSITE" id="PS51186">
    <property type="entry name" value="GNAT"/>
    <property type="match status" value="1"/>
</dbReference>
<dbReference type="EMBL" id="VNKQ01000005">
    <property type="protein sequence ID" value="KAG0651139.1"/>
    <property type="molecule type" value="Genomic_DNA"/>
</dbReference>
<dbReference type="PANTHER" id="PTHR42791:SF1">
    <property type="entry name" value="N-ACETYLTRANSFERASE DOMAIN-CONTAINING PROTEIN"/>
    <property type="match status" value="1"/>
</dbReference>
<feature type="transmembrane region" description="Helical" evidence="1">
    <location>
        <begin position="120"/>
        <end position="140"/>
    </location>
</feature>
<sequence length="263" mass="30082">MRIQKTSASSLASPKASRSKIIIRQAHLWEAPALGKIAAASYDIYPKTLSSWLNPYRHKYWGDYEGGFIERQWQRSFNPRILTFVAVDADAPNVPVGYVGFDRKGSDDGAKRLIASQDTYLLRILGWIFWIYYLIKSWVVGKSRANDPERLREFNAANAETETDYWASEGRQNRWHVLSMVVKKDWQKRGIGSMLMAEVIARSEEEGVIVGLEASEQGEPLYRRVGFELLARFKPIFAVMTDADPNVGGHFMYTPKKLRKEKA</sequence>
<keyword evidence="1" id="KW-1133">Transmembrane helix</keyword>
<dbReference type="GO" id="GO:0016747">
    <property type="term" value="F:acyltransferase activity, transferring groups other than amino-acyl groups"/>
    <property type="evidence" value="ECO:0007669"/>
    <property type="project" value="InterPro"/>
</dbReference>
<evidence type="ECO:0000313" key="4">
    <source>
        <dbReference type="Proteomes" id="UP000785200"/>
    </source>
</evidence>
<feature type="domain" description="N-acetyltransferase" evidence="2">
    <location>
        <begin position="111"/>
        <end position="245"/>
    </location>
</feature>
<dbReference type="CDD" id="cd04301">
    <property type="entry name" value="NAT_SF"/>
    <property type="match status" value="1"/>
</dbReference>
<evidence type="ECO:0000259" key="2">
    <source>
        <dbReference type="PROSITE" id="PS51186"/>
    </source>
</evidence>
<name>A0A9P6VP87_9HELO</name>
<keyword evidence="4" id="KW-1185">Reference proteome</keyword>